<dbReference type="Proteomes" id="UP000580043">
    <property type="component" value="Unassembled WGS sequence"/>
</dbReference>
<accession>A0A848FZY2</accession>
<reference evidence="2 3" key="1">
    <citation type="submission" date="2020-04" db="EMBL/GenBank/DDBJ databases">
        <title>Zoogloea sp. G-4-1-14 isolated from soil.</title>
        <authorList>
            <person name="Dahal R.H."/>
        </authorList>
    </citation>
    <scope>NUCLEOTIDE SEQUENCE [LARGE SCALE GENOMIC DNA]</scope>
    <source>
        <strain evidence="2 3">G-4-1-14</strain>
    </source>
</reference>
<dbReference type="PANTHER" id="PTHR22602:SF0">
    <property type="entry name" value="TRANSFERASE CAF17, MITOCHONDRIAL-RELATED"/>
    <property type="match status" value="1"/>
</dbReference>
<dbReference type="InterPro" id="IPR029043">
    <property type="entry name" value="GcvT/YgfZ_C"/>
</dbReference>
<evidence type="ECO:0000259" key="1">
    <source>
        <dbReference type="Pfam" id="PF01571"/>
    </source>
</evidence>
<feature type="domain" description="GCVT N-terminal" evidence="1">
    <location>
        <begin position="21"/>
        <end position="152"/>
    </location>
</feature>
<proteinExistence type="predicted"/>
<dbReference type="PIRSF" id="PIRSF006487">
    <property type="entry name" value="GcvT"/>
    <property type="match status" value="1"/>
</dbReference>
<dbReference type="NCBIfam" id="TIGR03317">
    <property type="entry name" value="ygfZ_signature"/>
    <property type="match status" value="1"/>
</dbReference>
<dbReference type="Gene3D" id="3.30.70.1630">
    <property type="match status" value="1"/>
</dbReference>
<comment type="caution">
    <text evidence="2">The sequence shown here is derived from an EMBL/GenBank/DDBJ whole genome shotgun (WGS) entry which is preliminary data.</text>
</comment>
<dbReference type="EMBL" id="JABBGA010000001">
    <property type="protein sequence ID" value="NML24365.1"/>
    <property type="molecule type" value="Genomic_DNA"/>
</dbReference>
<sequence>MNATWQSHLGAKGARFTDFSVQFNDDARQDVVLASQGTVVVPLQHLGTIRATGEDAAVFLHNLFSNDVKKLGSNEAQLTSFNTAKGRMLASIVLWREGGDYLLTLSADIHAAMLKKLSMYVLRSKVRLMDDSGDCVLIGLAGPQAGAALEAAGLHIPGTPRATASGVATVVRLEGARFIVSAPLSEALGLWDKFVASGAVPAGTAAWQWADIVQGQPSITQPIQEEFVAQMLNFDLIGGVSFNKGCYPGQEIVARTHYLGKLKKRMFRVHVDVAEAPAPGTDVFSPEFGEQSAGKVVMAAPAPGSGFEALIVLQTSSADSTEVHLASPQGPSVSFLPLPYALA</sequence>
<gene>
    <name evidence="2" type="ORF">HHL15_01285</name>
</gene>
<dbReference type="InterPro" id="IPR017703">
    <property type="entry name" value="YgfZ/GCV_T_CS"/>
</dbReference>
<dbReference type="InterPro" id="IPR006222">
    <property type="entry name" value="GCVT_N"/>
</dbReference>
<dbReference type="RefSeq" id="WP_169144001.1">
    <property type="nucleotide sequence ID" value="NZ_JABBGA010000001.1"/>
</dbReference>
<dbReference type="Gene3D" id="3.30.70.1400">
    <property type="entry name" value="Aminomethyltransferase beta-barrel domains"/>
    <property type="match status" value="1"/>
</dbReference>
<dbReference type="PANTHER" id="PTHR22602">
    <property type="entry name" value="TRANSFERASE CAF17, MITOCHONDRIAL-RELATED"/>
    <property type="match status" value="1"/>
</dbReference>
<dbReference type="SUPFAM" id="SSF103025">
    <property type="entry name" value="Folate-binding domain"/>
    <property type="match status" value="1"/>
</dbReference>
<dbReference type="AlphaFoldDB" id="A0A848FZY2"/>
<dbReference type="Gene3D" id="2.40.30.160">
    <property type="match status" value="1"/>
</dbReference>
<evidence type="ECO:0000313" key="2">
    <source>
        <dbReference type="EMBL" id="NML24365.1"/>
    </source>
</evidence>
<protein>
    <submittedName>
        <fullName evidence="2">Folate-binding protein YgfZ</fullName>
    </submittedName>
</protein>
<name>A0A848FZY2_9RHOO</name>
<dbReference type="InterPro" id="IPR045179">
    <property type="entry name" value="YgfZ/GcvT"/>
</dbReference>
<dbReference type="SUPFAM" id="SSF101790">
    <property type="entry name" value="Aminomethyltransferase beta-barrel domain"/>
    <property type="match status" value="1"/>
</dbReference>
<evidence type="ECO:0000313" key="3">
    <source>
        <dbReference type="Proteomes" id="UP000580043"/>
    </source>
</evidence>
<dbReference type="GO" id="GO:0016226">
    <property type="term" value="P:iron-sulfur cluster assembly"/>
    <property type="evidence" value="ECO:0007669"/>
    <property type="project" value="TreeGrafter"/>
</dbReference>
<organism evidence="2 3">
    <name type="scientific">Zoogloea dura</name>
    <dbReference type="NCBI Taxonomy" id="2728840"/>
    <lineage>
        <taxon>Bacteria</taxon>
        <taxon>Pseudomonadati</taxon>
        <taxon>Pseudomonadota</taxon>
        <taxon>Betaproteobacteria</taxon>
        <taxon>Rhodocyclales</taxon>
        <taxon>Zoogloeaceae</taxon>
        <taxon>Zoogloea</taxon>
    </lineage>
</organism>
<keyword evidence="3" id="KW-1185">Reference proteome</keyword>
<dbReference type="Pfam" id="PF01571">
    <property type="entry name" value="GCV_T"/>
    <property type="match status" value="1"/>
</dbReference>